<sequence length="85" mass="9329">MPSPPHSSSESQPLSIDGATTSTTYMLPVLSDDQLEVILPRLSYSFVPSAHSISAGTNNCHPMQTRSKSGIIQRRQFLEYSSFIT</sequence>
<reference evidence="1 2" key="1">
    <citation type="submission" date="2020-05" db="EMBL/GenBank/DDBJ databases">
        <authorList>
            <person name="Campoy J."/>
            <person name="Schneeberger K."/>
            <person name="Spophaly S."/>
        </authorList>
    </citation>
    <scope>NUCLEOTIDE SEQUENCE [LARGE SCALE GENOMIC DNA]</scope>
    <source>
        <strain evidence="1">PruArmRojPasFocal</strain>
    </source>
</reference>
<dbReference type="Proteomes" id="UP000507222">
    <property type="component" value="Unassembled WGS sequence"/>
</dbReference>
<name>A0A6J5TYY7_PRUAR</name>
<dbReference type="AlphaFoldDB" id="A0A6J5TYY7"/>
<evidence type="ECO:0000313" key="1">
    <source>
        <dbReference type="EMBL" id="CAB4269236.1"/>
    </source>
</evidence>
<accession>A0A6J5TYY7</accession>
<gene>
    <name evidence="1" type="ORF">CURHAP_LOCUS14622</name>
</gene>
<proteinExistence type="predicted"/>
<organism evidence="1 2">
    <name type="scientific">Prunus armeniaca</name>
    <name type="common">Apricot</name>
    <name type="synonym">Armeniaca vulgaris</name>
    <dbReference type="NCBI Taxonomy" id="36596"/>
    <lineage>
        <taxon>Eukaryota</taxon>
        <taxon>Viridiplantae</taxon>
        <taxon>Streptophyta</taxon>
        <taxon>Embryophyta</taxon>
        <taxon>Tracheophyta</taxon>
        <taxon>Spermatophyta</taxon>
        <taxon>Magnoliopsida</taxon>
        <taxon>eudicotyledons</taxon>
        <taxon>Gunneridae</taxon>
        <taxon>Pentapetalae</taxon>
        <taxon>rosids</taxon>
        <taxon>fabids</taxon>
        <taxon>Rosales</taxon>
        <taxon>Rosaceae</taxon>
        <taxon>Amygdaloideae</taxon>
        <taxon>Amygdaleae</taxon>
        <taxon>Prunus</taxon>
    </lineage>
</organism>
<dbReference type="EMBL" id="CAEKDK010000002">
    <property type="protein sequence ID" value="CAB4269236.1"/>
    <property type="molecule type" value="Genomic_DNA"/>
</dbReference>
<protein>
    <submittedName>
        <fullName evidence="1">Uncharacterized protein</fullName>
    </submittedName>
</protein>
<evidence type="ECO:0000313" key="2">
    <source>
        <dbReference type="Proteomes" id="UP000507222"/>
    </source>
</evidence>